<name>A0A840C087_9HYPH</name>
<dbReference type="EMBL" id="JACIEN010000002">
    <property type="protein sequence ID" value="MBB4017382.1"/>
    <property type="molecule type" value="Genomic_DNA"/>
</dbReference>
<dbReference type="Pfam" id="PF11681">
    <property type="entry name" value="Phage_Tube_PhiTE"/>
    <property type="match status" value="1"/>
</dbReference>
<dbReference type="AlphaFoldDB" id="A0A840C087"/>
<comment type="caution">
    <text evidence="1">The sequence shown here is derived from an EMBL/GenBank/DDBJ whole genome shotgun (WGS) entry which is preliminary data.</text>
</comment>
<evidence type="ECO:0008006" key="3">
    <source>
        <dbReference type="Google" id="ProtNLM"/>
    </source>
</evidence>
<dbReference type="InterPro" id="IPR021695">
    <property type="entry name" value="Phage_KPP10_Orf10"/>
</dbReference>
<dbReference type="NCBIfam" id="NF047581">
    <property type="entry name" value="gp105_phage_fam"/>
    <property type="match status" value="1"/>
</dbReference>
<proteinExistence type="predicted"/>
<reference evidence="1 2" key="1">
    <citation type="submission" date="2020-08" db="EMBL/GenBank/DDBJ databases">
        <title>Genomic Encyclopedia of Type Strains, Phase IV (KMG-IV): sequencing the most valuable type-strain genomes for metagenomic binning, comparative biology and taxonomic classification.</title>
        <authorList>
            <person name="Goeker M."/>
        </authorList>
    </citation>
    <scope>NUCLEOTIDE SEQUENCE [LARGE SCALE GENOMIC DNA]</scope>
    <source>
        <strain evidence="1 2">DSM 103737</strain>
    </source>
</reference>
<keyword evidence="2" id="KW-1185">Reference proteome</keyword>
<dbReference type="Proteomes" id="UP000577362">
    <property type="component" value="Unassembled WGS sequence"/>
</dbReference>
<accession>A0A840C087</accession>
<evidence type="ECO:0000313" key="1">
    <source>
        <dbReference type="EMBL" id="MBB4017382.1"/>
    </source>
</evidence>
<organism evidence="1 2">
    <name type="scientific">Chelatococcus caeni</name>
    <dbReference type="NCBI Taxonomy" id="1348468"/>
    <lineage>
        <taxon>Bacteria</taxon>
        <taxon>Pseudomonadati</taxon>
        <taxon>Pseudomonadota</taxon>
        <taxon>Alphaproteobacteria</taxon>
        <taxon>Hyphomicrobiales</taxon>
        <taxon>Chelatococcaceae</taxon>
        <taxon>Chelatococcus</taxon>
    </lineage>
</organism>
<evidence type="ECO:0000313" key="2">
    <source>
        <dbReference type="Proteomes" id="UP000577362"/>
    </source>
</evidence>
<gene>
    <name evidence="1" type="ORF">GGR16_002411</name>
</gene>
<dbReference type="RefSeq" id="WP_183316737.1">
    <property type="nucleotide sequence ID" value="NZ_JACIEN010000002.1"/>
</dbReference>
<protein>
    <recommendedName>
        <fullName evidence="3">DUF3277 domain-containing protein</fullName>
    </recommendedName>
</protein>
<sequence>MATYSFANVTAAITGPGGGFNLGNGAGASEEGISISMVEDKDTMTIGADGSVMHSLHAGKGGTVTVRLLKTSPTNARLQDLYNFQQQSSANWGNNTIVVRDPVRGDVATCRQCAFRRQPDLTYAKEGGVVEWSFNAGMIDEILGVGTPEIL</sequence>